<reference evidence="9" key="1">
    <citation type="journal article" date="2012" name="MBio">
        <title>Comparative genome analysis of Trichophyton rubrum and related dermatophytes reveals candidate genes involved in infection.</title>
        <authorList>
            <person name="Martinez D.A."/>
            <person name="Oliver B.G."/>
            <person name="Graeser Y."/>
            <person name="Goldberg J.M."/>
            <person name="Li W."/>
            <person name="Martinez-Rossi N.M."/>
            <person name="Monod M."/>
            <person name="Shelest E."/>
            <person name="Barton R.C."/>
            <person name="Birch E."/>
            <person name="Brakhage A.A."/>
            <person name="Chen Z."/>
            <person name="Gurr S.J."/>
            <person name="Heiman D."/>
            <person name="Heitman J."/>
            <person name="Kosti I."/>
            <person name="Rossi A."/>
            <person name="Saif S."/>
            <person name="Samalova M."/>
            <person name="Saunders C.W."/>
            <person name="Shea T."/>
            <person name="Summerbell R.C."/>
            <person name="Xu J."/>
            <person name="Young S."/>
            <person name="Zeng Q."/>
            <person name="Birren B.W."/>
            <person name="Cuomo C.A."/>
            <person name="White T.C."/>
        </authorList>
    </citation>
    <scope>NUCLEOTIDE SEQUENCE [LARGE SCALE GENOMIC DNA]</scope>
    <source>
        <strain evidence="9">ATCC MYA-4605 / CBS 113480</strain>
    </source>
</reference>
<name>C5FER5_ARTOC</name>
<evidence type="ECO:0000256" key="2">
    <source>
        <dbReference type="ARBA" id="ARBA00005543"/>
    </source>
</evidence>
<dbReference type="Pfam" id="PF01636">
    <property type="entry name" value="APH"/>
    <property type="match status" value="1"/>
</dbReference>
<dbReference type="GeneID" id="9228794"/>
<dbReference type="Gene3D" id="3.90.1200.10">
    <property type="match status" value="1"/>
</dbReference>
<evidence type="ECO:0000313" key="9">
    <source>
        <dbReference type="Proteomes" id="UP000002035"/>
    </source>
</evidence>
<evidence type="ECO:0000256" key="6">
    <source>
        <dbReference type="ARBA" id="ARBA00031849"/>
    </source>
</evidence>
<dbReference type="PANTHER" id="PTHR36091:SF1">
    <property type="entry name" value="ALTERED INHERITANCE OF MITOCHONDRIA PROTEIN 9, MITOCHONDRIAL"/>
    <property type="match status" value="1"/>
</dbReference>
<dbReference type="InterPro" id="IPR002575">
    <property type="entry name" value="Aminoglycoside_PTrfase"/>
</dbReference>
<keyword evidence="8" id="KW-0808">Transferase</keyword>
<feature type="domain" description="Aminoglycoside phosphotransferase" evidence="7">
    <location>
        <begin position="232"/>
        <end position="308"/>
    </location>
</feature>
<organism evidence="8 9">
    <name type="scientific">Arthroderma otae (strain ATCC MYA-4605 / CBS 113480)</name>
    <name type="common">Microsporum canis</name>
    <dbReference type="NCBI Taxonomy" id="554155"/>
    <lineage>
        <taxon>Eukaryota</taxon>
        <taxon>Fungi</taxon>
        <taxon>Dikarya</taxon>
        <taxon>Ascomycota</taxon>
        <taxon>Pezizomycotina</taxon>
        <taxon>Eurotiomycetes</taxon>
        <taxon>Eurotiomycetidae</taxon>
        <taxon>Onygenales</taxon>
        <taxon>Arthrodermataceae</taxon>
        <taxon>Microsporum</taxon>
    </lineage>
</organism>
<keyword evidence="9" id="KW-1185">Reference proteome</keyword>
<dbReference type="RefSeq" id="XP_002851173.1">
    <property type="nucleotide sequence ID" value="XM_002851127.1"/>
</dbReference>
<sequence length="508" mass="58375">MKNEKSWKNLCRFTLDLFRLKFGLVMCLLYLEKPDRTEETATEEDMFAYRRHRWIFNEEKEISHRYLKFDFESLIKVAISSAGGGAQRCTKVLKCVEGLHNKGFLLTMDNGTEVFAKLPNPNAGPARYLIASEAATREFLREVANVPIPRVLARSSDPKGPVGAEYIIEEKAPDSANLSQYTIGPLTQSELWRSGREDMDLDRGPWQQSEDYARAIGENEVAWIKAHASPRTNAYASLKDPELPGHALALLSKYLDATPYLVPNDPAARISVLWHPDLHLDNVFVDPETCKITSIVDWQGASVAPLFYQSCVPRMFRHDGPVREGWVVPSRPEDFDTLSEEEQGLIDQDLESETIHKYYEAKVFQRAPHHWEVLKQLRDIQLRRNPTWLVTGVWENRDIFFLRQSLIAIAALWDRLRPDETTEVPVSFTKEELDLHAKEDENITGVGNMLKLFRDQGVLPVDGMVGPEDYETAKINCQKFKDIFIKTAKDEEERELFSKLWPYQDQES</sequence>
<keyword evidence="5" id="KW-0496">Mitochondrion</keyword>
<accession>C5FER5</accession>
<keyword evidence="4" id="KW-0809">Transit peptide</keyword>
<dbReference type="SUPFAM" id="SSF56112">
    <property type="entry name" value="Protein kinase-like (PK-like)"/>
    <property type="match status" value="1"/>
</dbReference>
<dbReference type="InterPro" id="IPR051035">
    <property type="entry name" value="Mito_inheritance_9"/>
</dbReference>
<dbReference type="eggNOG" id="ENOG502RM85">
    <property type="taxonomic scope" value="Eukaryota"/>
</dbReference>
<evidence type="ECO:0000259" key="7">
    <source>
        <dbReference type="Pfam" id="PF01636"/>
    </source>
</evidence>
<dbReference type="OrthoDB" id="4200494at2759"/>
<dbReference type="GO" id="GO:0016740">
    <property type="term" value="F:transferase activity"/>
    <property type="evidence" value="ECO:0007669"/>
    <property type="project" value="UniProtKB-KW"/>
</dbReference>
<dbReference type="InterPro" id="IPR011009">
    <property type="entry name" value="Kinase-like_dom_sf"/>
</dbReference>
<evidence type="ECO:0000313" key="8">
    <source>
        <dbReference type="EMBL" id="EEQ28389.1"/>
    </source>
</evidence>
<comment type="similarity">
    <text evidence="2">Belongs to the AIM9 family.</text>
</comment>
<dbReference type="HOGENOM" id="CLU_019189_13_0_1"/>
<evidence type="ECO:0000256" key="5">
    <source>
        <dbReference type="ARBA" id="ARBA00023128"/>
    </source>
</evidence>
<comment type="subcellular location">
    <subcellularLocation>
        <location evidence="1">Mitochondrion</location>
    </subcellularLocation>
</comment>
<dbReference type="PANTHER" id="PTHR36091">
    <property type="entry name" value="ALTERED INHERITANCE OF MITOCHONDRIA PROTEIN 9, MITOCHONDRIAL"/>
    <property type="match status" value="1"/>
</dbReference>
<proteinExistence type="inferred from homology"/>
<dbReference type="AlphaFoldDB" id="C5FER5"/>
<evidence type="ECO:0000256" key="4">
    <source>
        <dbReference type="ARBA" id="ARBA00022946"/>
    </source>
</evidence>
<gene>
    <name evidence="8" type="ORF">MCYG_01277</name>
</gene>
<dbReference type="EMBL" id="DS995701">
    <property type="protein sequence ID" value="EEQ28389.1"/>
    <property type="molecule type" value="Genomic_DNA"/>
</dbReference>
<protein>
    <recommendedName>
        <fullName evidence="3">Altered inheritance of mitochondria protein 9, mitochondrial</fullName>
    </recommendedName>
    <alternativeName>
        <fullName evidence="6">Found in mitochondrial proteome protein 29</fullName>
    </alternativeName>
</protein>
<evidence type="ECO:0000256" key="3">
    <source>
        <dbReference type="ARBA" id="ARBA00016197"/>
    </source>
</evidence>
<dbReference type="OMA" id="DWQSACV"/>
<evidence type="ECO:0000256" key="1">
    <source>
        <dbReference type="ARBA" id="ARBA00004173"/>
    </source>
</evidence>
<dbReference type="Proteomes" id="UP000002035">
    <property type="component" value="Unassembled WGS sequence"/>
</dbReference>
<dbReference type="GO" id="GO:0005739">
    <property type="term" value="C:mitochondrion"/>
    <property type="evidence" value="ECO:0007669"/>
    <property type="project" value="UniProtKB-SubCell"/>
</dbReference>
<dbReference type="VEuPathDB" id="FungiDB:MCYG_01277"/>